<evidence type="ECO:0000313" key="2">
    <source>
        <dbReference type="Proteomes" id="UP000228964"/>
    </source>
</evidence>
<dbReference type="Proteomes" id="UP000228964">
    <property type="component" value="Unassembled WGS sequence"/>
</dbReference>
<reference evidence="2" key="1">
    <citation type="submission" date="2017-09" db="EMBL/GenBank/DDBJ databases">
        <title>Depth-based differentiation of microbial function through sediment-hosted aquifers and enrichment of novel symbionts in the deep terrestrial subsurface.</title>
        <authorList>
            <person name="Probst A.J."/>
            <person name="Ladd B."/>
            <person name="Jarett J.K."/>
            <person name="Geller-Mcgrath D.E."/>
            <person name="Sieber C.M.K."/>
            <person name="Emerson J.B."/>
            <person name="Anantharaman K."/>
            <person name="Thomas B.C."/>
            <person name="Malmstrom R."/>
            <person name="Stieglmeier M."/>
            <person name="Klingl A."/>
            <person name="Woyke T."/>
            <person name="Ryan C.M."/>
            <person name="Banfield J.F."/>
        </authorList>
    </citation>
    <scope>NUCLEOTIDE SEQUENCE [LARGE SCALE GENOMIC DNA]</scope>
</reference>
<proteinExistence type="predicted"/>
<evidence type="ECO:0000313" key="1">
    <source>
        <dbReference type="EMBL" id="PIT94656.1"/>
    </source>
</evidence>
<dbReference type="EMBL" id="PFAO01000074">
    <property type="protein sequence ID" value="PIT94656.1"/>
    <property type="molecule type" value="Genomic_DNA"/>
</dbReference>
<gene>
    <name evidence="1" type="ORF">COT96_03020</name>
</gene>
<dbReference type="AlphaFoldDB" id="A0A2M6WPJ0"/>
<name>A0A2M6WPJ0_9BACT</name>
<protein>
    <submittedName>
        <fullName evidence="1">Uncharacterized protein</fullName>
    </submittedName>
</protein>
<accession>A0A2M6WPJ0</accession>
<comment type="caution">
    <text evidence="1">The sequence shown here is derived from an EMBL/GenBank/DDBJ whole genome shotgun (WGS) entry which is preliminary data.</text>
</comment>
<organism evidence="1 2">
    <name type="scientific">Candidatus Falkowbacteria bacterium CG10_big_fil_rev_8_21_14_0_10_38_22</name>
    <dbReference type="NCBI Taxonomy" id="1974564"/>
    <lineage>
        <taxon>Bacteria</taxon>
        <taxon>Candidatus Falkowiibacteriota</taxon>
    </lineage>
</organism>
<sequence>MNYFYLIDLLLNNFSSRNEEILSEKLEKRRCLYANISGGAFIILQPKFQIAVEKIIKQQV</sequence>